<proteinExistence type="predicted"/>
<name>A0A2A2D9I5_9ACTN</name>
<dbReference type="Proteomes" id="UP000218944">
    <property type="component" value="Unassembled WGS sequence"/>
</dbReference>
<dbReference type="RefSeq" id="WP_095581603.1">
    <property type="nucleotide sequence ID" value="NZ_JAJQQQ010000026.1"/>
</dbReference>
<gene>
    <name evidence="1" type="ORF">CK936_15800</name>
</gene>
<sequence>MTTTQHKAAETEDLRPARNFTVVGAQWVESEPDNPALAVFPGTLRPDQIEGDDAVWGYVRVVKARDAGEAARAAEAEQTAARAEDLAALLAAYPSAA</sequence>
<organism evidence="1 2">
    <name type="scientific">Streptomyces albireticuli</name>
    <dbReference type="NCBI Taxonomy" id="1940"/>
    <lineage>
        <taxon>Bacteria</taxon>
        <taxon>Bacillati</taxon>
        <taxon>Actinomycetota</taxon>
        <taxon>Actinomycetes</taxon>
        <taxon>Kitasatosporales</taxon>
        <taxon>Streptomycetaceae</taxon>
        <taxon>Streptomyces</taxon>
    </lineage>
</organism>
<keyword evidence="2" id="KW-1185">Reference proteome</keyword>
<dbReference type="EMBL" id="NSJV01000307">
    <property type="protein sequence ID" value="PAU47972.1"/>
    <property type="molecule type" value="Genomic_DNA"/>
</dbReference>
<evidence type="ECO:0000313" key="1">
    <source>
        <dbReference type="EMBL" id="PAU47972.1"/>
    </source>
</evidence>
<evidence type="ECO:0000313" key="2">
    <source>
        <dbReference type="Proteomes" id="UP000218944"/>
    </source>
</evidence>
<comment type="caution">
    <text evidence="1">The sequence shown here is derived from an EMBL/GenBank/DDBJ whole genome shotgun (WGS) entry which is preliminary data.</text>
</comment>
<reference evidence="1 2" key="1">
    <citation type="submission" date="2017-08" db="EMBL/GenBank/DDBJ databases">
        <title>Genome sequence of Streptomyces albireticuli NRRL B-1670.</title>
        <authorList>
            <person name="Graham D.E."/>
            <person name="Mahan K.M."/>
            <person name="Klingeman D.M."/>
            <person name="Hettich R.L."/>
            <person name="Parry R.J."/>
            <person name="Spain J.C."/>
        </authorList>
    </citation>
    <scope>NUCLEOTIDE SEQUENCE [LARGE SCALE GENOMIC DNA]</scope>
    <source>
        <strain evidence="1 2">NRRL B-1670</strain>
    </source>
</reference>
<dbReference type="AlphaFoldDB" id="A0A2A2D9I5"/>
<protein>
    <submittedName>
        <fullName evidence="1">Uncharacterized protein</fullName>
    </submittedName>
</protein>
<accession>A0A2A2D9I5</accession>